<evidence type="ECO:0000256" key="2">
    <source>
        <dbReference type="ARBA" id="ARBA00022730"/>
    </source>
</evidence>
<comment type="similarity">
    <text evidence="1 7 8">Belongs to the universal ribosomal protein uS8 family.</text>
</comment>
<comment type="function">
    <text evidence="7">One of the primary rRNA binding proteins, it binds directly to 16S rRNA central domain where it helps coordinate assembly of the platform of the 30S subunit.</text>
</comment>
<dbReference type="Gene3D" id="3.30.1490.10">
    <property type="match status" value="1"/>
</dbReference>
<gene>
    <name evidence="7" type="primary">rpsH</name>
    <name evidence="9" type="ORF">A2907_01265</name>
</gene>
<keyword evidence="3 7" id="KW-0694">RNA-binding</keyword>
<dbReference type="EMBL" id="MEYQ01000045">
    <property type="protein sequence ID" value="OGD38417.1"/>
    <property type="molecule type" value="Genomic_DNA"/>
</dbReference>
<evidence type="ECO:0000256" key="6">
    <source>
        <dbReference type="ARBA" id="ARBA00035258"/>
    </source>
</evidence>
<dbReference type="Proteomes" id="UP000177947">
    <property type="component" value="Unassembled WGS sequence"/>
</dbReference>
<dbReference type="GO" id="GO:0006412">
    <property type="term" value="P:translation"/>
    <property type="evidence" value="ECO:0007669"/>
    <property type="project" value="UniProtKB-UniRule"/>
</dbReference>
<evidence type="ECO:0000256" key="5">
    <source>
        <dbReference type="ARBA" id="ARBA00023274"/>
    </source>
</evidence>
<proteinExistence type="inferred from homology"/>
<evidence type="ECO:0000313" key="10">
    <source>
        <dbReference type="Proteomes" id="UP000177947"/>
    </source>
</evidence>
<evidence type="ECO:0000313" key="9">
    <source>
        <dbReference type="EMBL" id="OGD38417.1"/>
    </source>
</evidence>
<keyword evidence="5 7" id="KW-0687">Ribonucleoprotein</keyword>
<keyword evidence="2 7" id="KW-0699">rRNA-binding</keyword>
<organism evidence="9 10">
    <name type="scientific">Candidatus Azambacteria bacterium RIFCSPLOWO2_01_FULL_37_9</name>
    <dbReference type="NCBI Taxonomy" id="1797297"/>
    <lineage>
        <taxon>Bacteria</taxon>
        <taxon>Candidatus Azamiibacteriota</taxon>
    </lineage>
</organism>
<dbReference type="HAMAP" id="MF_01302_B">
    <property type="entry name" value="Ribosomal_uS8_B"/>
    <property type="match status" value="1"/>
</dbReference>
<sequence>MTDPIADMLIRVKNAQMARHETVLIPFSKLKFEIAKIFKKGGWISNFSKNGKKVKKYIEITLRYVDNQPKISDIKRISKPSRRVYIKADDIKVVRQGFGSMIISTPQGLLTDKEAKTGKLGGEVLCEIY</sequence>
<dbReference type="GO" id="GO:1990904">
    <property type="term" value="C:ribonucleoprotein complex"/>
    <property type="evidence" value="ECO:0007669"/>
    <property type="project" value="UniProtKB-KW"/>
</dbReference>
<name>A0A1F5C6C2_9BACT</name>
<dbReference type="GO" id="GO:0003735">
    <property type="term" value="F:structural constituent of ribosome"/>
    <property type="evidence" value="ECO:0007669"/>
    <property type="project" value="InterPro"/>
</dbReference>
<dbReference type="GO" id="GO:0005737">
    <property type="term" value="C:cytoplasm"/>
    <property type="evidence" value="ECO:0007669"/>
    <property type="project" value="UniProtKB-ARBA"/>
</dbReference>
<dbReference type="InterPro" id="IPR047863">
    <property type="entry name" value="Ribosomal_uS8_CS"/>
</dbReference>
<dbReference type="GO" id="GO:0019843">
    <property type="term" value="F:rRNA binding"/>
    <property type="evidence" value="ECO:0007669"/>
    <property type="project" value="UniProtKB-UniRule"/>
</dbReference>
<reference evidence="9 10" key="1">
    <citation type="journal article" date="2016" name="Nat. Commun.">
        <title>Thousands of microbial genomes shed light on interconnected biogeochemical processes in an aquifer system.</title>
        <authorList>
            <person name="Anantharaman K."/>
            <person name="Brown C.T."/>
            <person name="Hug L.A."/>
            <person name="Sharon I."/>
            <person name="Castelle C.J."/>
            <person name="Probst A.J."/>
            <person name="Thomas B.C."/>
            <person name="Singh A."/>
            <person name="Wilkins M.J."/>
            <person name="Karaoz U."/>
            <person name="Brodie E.L."/>
            <person name="Williams K.H."/>
            <person name="Hubbard S.S."/>
            <person name="Banfield J.F."/>
        </authorList>
    </citation>
    <scope>NUCLEOTIDE SEQUENCE [LARGE SCALE GENOMIC DNA]</scope>
</reference>
<comment type="caution">
    <text evidence="9">The sequence shown here is derived from an EMBL/GenBank/DDBJ whole genome shotgun (WGS) entry which is preliminary data.</text>
</comment>
<evidence type="ECO:0000256" key="8">
    <source>
        <dbReference type="RuleBase" id="RU003660"/>
    </source>
</evidence>
<accession>A0A1F5C6C2</accession>
<dbReference type="SUPFAM" id="SSF56047">
    <property type="entry name" value="Ribosomal protein S8"/>
    <property type="match status" value="1"/>
</dbReference>
<dbReference type="InterPro" id="IPR000630">
    <property type="entry name" value="Ribosomal_uS8"/>
</dbReference>
<comment type="subunit">
    <text evidence="7">Part of the 30S ribosomal subunit. Contacts proteins S5 and S12.</text>
</comment>
<dbReference type="PROSITE" id="PS00053">
    <property type="entry name" value="RIBOSOMAL_S8"/>
    <property type="match status" value="1"/>
</dbReference>
<dbReference type="NCBIfam" id="NF001109">
    <property type="entry name" value="PRK00136.1"/>
    <property type="match status" value="1"/>
</dbReference>
<protein>
    <recommendedName>
        <fullName evidence="6 7">Small ribosomal subunit protein uS8</fullName>
    </recommendedName>
</protein>
<keyword evidence="4 7" id="KW-0689">Ribosomal protein</keyword>
<dbReference type="PANTHER" id="PTHR11758">
    <property type="entry name" value="40S RIBOSOMAL PROTEIN S15A"/>
    <property type="match status" value="1"/>
</dbReference>
<dbReference type="AlphaFoldDB" id="A0A1F5C6C2"/>
<dbReference type="Pfam" id="PF00410">
    <property type="entry name" value="Ribosomal_S8"/>
    <property type="match status" value="1"/>
</dbReference>
<evidence type="ECO:0000256" key="7">
    <source>
        <dbReference type="HAMAP-Rule" id="MF_01302"/>
    </source>
</evidence>
<dbReference type="Gene3D" id="3.30.1370.30">
    <property type="match status" value="1"/>
</dbReference>
<dbReference type="FunFam" id="3.30.1370.30:FF:000002">
    <property type="entry name" value="30S ribosomal protein S8"/>
    <property type="match status" value="1"/>
</dbReference>
<evidence type="ECO:0000256" key="3">
    <source>
        <dbReference type="ARBA" id="ARBA00022884"/>
    </source>
</evidence>
<dbReference type="GO" id="GO:0005840">
    <property type="term" value="C:ribosome"/>
    <property type="evidence" value="ECO:0007669"/>
    <property type="project" value="UniProtKB-KW"/>
</dbReference>
<dbReference type="FunFam" id="3.30.1490.10:FF:000001">
    <property type="entry name" value="30S ribosomal protein S8"/>
    <property type="match status" value="1"/>
</dbReference>
<evidence type="ECO:0000256" key="4">
    <source>
        <dbReference type="ARBA" id="ARBA00022980"/>
    </source>
</evidence>
<dbReference type="InterPro" id="IPR035987">
    <property type="entry name" value="Ribosomal_uS8_sf"/>
</dbReference>
<evidence type="ECO:0000256" key="1">
    <source>
        <dbReference type="ARBA" id="ARBA00006471"/>
    </source>
</evidence>